<evidence type="ECO:0008006" key="3">
    <source>
        <dbReference type="Google" id="ProtNLM"/>
    </source>
</evidence>
<evidence type="ECO:0000313" key="2">
    <source>
        <dbReference type="Proteomes" id="UP000257143"/>
    </source>
</evidence>
<protein>
    <recommendedName>
        <fullName evidence="3">Flagellar hook-length control protein-like C-terminal domain-containing protein</fullName>
    </recommendedName>
</protein>
<proteinExistence type="predicted"/>
<dbReference type="RefSeq" id="WP_115772547.1">
    <property type="nucleotide sequence ID" value="NZ_PIOC01000012.1"/>
</dbReference>
<accession>A0A3D8PVZ1</accession>
<reference evidence="2" key="1">
    <citation type="submission" date="2017-11" db="EMBL/GenBank/DDBJ databases">
        <authorList>
            <person name="Zhu W."/>
        </authorList>
    </citation>
    <scope>NUCLEOTIDE SEQUENCE [LARGE SCALE GENOMIC DNA]</scope>
    <source>
        <strain evidence="2">CAU 1183</strain>
    </source>
</reference>
<name>A0A3D8PVZ1_9BACI</name>
<evidence type="ECO:0000313" key="1">
    <source>
        <dbReference type="EMBL" id="RDW19471.1"/>
    </source>
</evidence>
<gene>
    <name evidence="1" type="ORF">CWR48_07025</name>
</gene>
<dbReference type="Proteomes" id="UP000257143">
    <property type="component" value="Unassembled WGS sequence"/>
</dbReference>
<sequence length="596" mass="67304">MSINKIIGTRISSTLESSQNLRPGQIVEGKILHLYPNNKAQIQLGMQKMIAQLEVNLLIGEKYHFQVQSSGDVIPLRVIGEPLKSQTKANGISLLKHLGLKTTKANVAIMQQLLDGKISFSKAQLMDAFQLLDGEKNKVKAQSVLLEMFTRKLPITPSVFEALLTVETTKLNESMKTLLHQLKQNNTHPELVKQLSQMIEKPTDLMASLVKQVNLNKQQLFPLFKTLGMIDRNVDLETWDTAWKSLSEGMGQVNANQGNPASKQLIDLELPFQLNLTTILQSLKQVNMNPTSLAPQAERLLQTWGGKLNSVISTNSTLSANDFTILKQELVQALQPLLGKETGQVIIGLENNPIQLGQTRSLLQLLSNQQTYMKLEEIITAINMDQAFLSSSPKQQFQQQVMQALLFTGLSYENQLANDQVQQQPTLKEMLIQRLQSSEGQQQENSSKLLHYINGMQINSVQESSNFIQASIQIPAERIGLNRDIELEFESRKTENGEINPEFCRILFYLDLAKLRETVIDMNIQKRSISITVFNDFDQLKVQVERLQSLLKKGLESLNYHLSSVTVKPLTEKEQIKPNKFKHNTMSSFQGVDYRI</sequence>
<dbReference type="AlphaFoldDB" id="A0A3D8PVZ1"/>
<dbReference type="OrthoDB" id="2351076at2"/>
<comment type="caution">
    <text evidence="1">The sequence shown here is derived from an EMBL/GenBank/DDBJ whole genome shotgun (WGS) entry which is preliminary data.</text>
</comment>
<organism evidence="1 2">
    <name type="scientific">Oceanobacillus arenosus</name>
    <dbReference type="NCBI Taxonomy" id="1229153"/>
    <lineage>
        <taxon>Bacteria</taxon>
        <taxon>Bacillati</taxon>
        <taxon>Bacillota</taxon>
        <taxon>Bacilli</taxon>
        <taxon>Bacillales</taxon>
        <taxon>Bacillaceae</taxon>
        <taxon>Oceanobacillus</taxon>
    </lineage>
</organism>
<keyword evidence="2" id="KW-1185">Reference proteome</keyword>
<dbReference type="EMBL" id="PIOC01000012">
    <property type="protein sequence ID" value="RDW19471.1"/>
    <property type="molecule type" value="Genomic_DNA"/>
</dbReference>